<dbReference type="PANTHER" id="PTHR47767">
    <property type="entry name" value="ADHESION G PROTEIN-COUPLED RECEPTOR G7"/>
    <property type="match status" value="1"/>
</dbReference>
<reference evidence="8" key="1">
    <citation type="submission" date="2025-08" db="UniProtKB">
        <authorList>
            <consortium name="RefSeq"/>
        </authorList>
    </citation>
    <scope>IDENTIFICATION</scope>
    <source>
        <tissue evidence="8">Whole organism</tissue>
    </source>
</reference>
<dbReference type="GeneID" id="113216735"/>
<keyword evidence="3 5" id="KW-1133">Transmembrane helix</keyword>
<feature type="transmembrane region" description="Helical" evidence="5">
    <location>
        <begin position="192"/>
        <end position="217"/>
    </location>
</feature>
<dbReference type="PROSITE" id="PS50261">
    <property type="entry name" value="G_PROTEIN_RECEP_F2_4"/>
    <property type="match status" value="1"/>
</dbReference>
<comment type="subcellular location">
    <subcellularLocation>
        <location evidence="1">Membrane</location>
        <topology evidence="1">Multi-pass membrane protein</topology>
    </subcellularLocation>
</comment>
<gene>
    <name evidence="8" type="primary">LOC113216735</name>
</gene>
<dbReference type="OrthoDB" id="10037534at2759"/>
<dbReference type="CDD" id="cd15040">
    <property type="entry name" value="7tmB2_Adhesion"/>
    <property type="match status" value="1"/>
</dbReference>
<evidence type="ECO:0000313" key="8">
    <source>
        <dbReference type="RefSeq" id="XP_052123757.1"/>
    </source>
</evidence>
<keyword evidence="2 5" id="KW-0812">Transmembrane</keyword>
<evidence type="ECO:0000256" key="5">
    <source>
        <dbReference type="SAM" id="Phobius"/>
    </source>
</evidence>
<name>A0A9C6U548_FRAOC</name>
<evidence type="ECO:0000256" key="4">
    <source>
        <dbReference type="ARBA" id="ARBA00023136"/>
    </source>
</evidence>
<feature type="transmembrane region" description="Helical" evidence="5">
    <location>
        <begin position="42"/>
        <end position="64"/>
    </location>
</feature>
<dbReference type="AlphaFoldDB" id="A0A9C6U548"/>
<dbReference type="GO" id="GO:0007166">
    <property type="term" value="P:cell surface receptor signaling pathway"/>
    <property type="evidence" value="ECO:0007669"/>
    <property type="project" value="InterPro"/>
</dbReference>
<dbReference type="InterPro" id="IPR017981">
    <property type="entry name" value="GPCR_2-like_7TM"/>
</dbReference>
<dbReference type="Gene3D" id="1.20.1070.10">
    <property type="entry name" value="Rhodopsin 7-helix transmembrane proteins"/>
    <property type="match status" value="1"/>
</dbReference>
<evidence type="ECO:0000259" key="6">
    <source>
        <dbReference type="PROSITE" id="PS50261"/>
    </source>
</evidence>
<sequence length="379" mass="41745">MDRDGGVAGYAVCEASHLTPFSLLLDPWPRRDMEGLELPFSIVGYLGSALSVLGLIATILTYRFFSRCGEHRWGRVLVQLCLSLILLHVTFFASNFKGTLPPAGCIAVAILVHTFLLSSFCWMLVEALVLYQMLITVFASGNTKFFLKRFIFAWGTPVLIVTVCGAVDPTYYMDTHSDYCVVSGINAAQHALVTLLPCFVILLTNCFIFIRLAVVLLRLRRPAGLGLATGQQEPPRVTWAQIRSVIGTAFLLGVTWILSPLAPAGVTMQLASSALNSFQGVAIFVSRVLTHPEAGRALRKRLLPKPELRTTSASYSVSDKNASWFRMRWSVTSGSVASPLPPKEPVFSRRYFPWCGSWQKCIPTSRSSSQNAITSETLE</sequence>
<feature type="domain" description="G-protein coupled receptors family 2 profile 2" evidence="6">
    <location>
        <begin position="40"/>
        <end position="291"/>
    </location>
</feature>
<proteinExistence type="predicted"/>
<dbReference type="SUPFAM" id="SSF81321">
    <property type="entry name" value="Family A G protein-coupled receptor-like"/>
    <property type="match status" value="1"/>
</dbReference>
<feature type="transmembrane region" description="Helical" evidence="5">
    <location>
        <begin position="237"/>
        <end position="258"/>
    </location>
</feature>
<feature type="transmembrane region" description="Helical" evidence="5">
    <location>
        <begin position="76"/>
        <end position="94"/>
    </location>
</feature>
<dbReference type="GO" id="GO:0004930">
    <property type="term" value="F:G protein-coupled receptor activity"/>
    <property type="evidence" value="ECO:0007669"/>
    <property type="project" value="InterPro"/>
</dbReference>
<keyword evidence="7" id="KW-1185">Reference proteome</keyword>
<organism evidence="7 8">
    <name type="scientific">Frankliniella occidentalis</name>
    <name type="common">Western flower thrips</name>
    <name type="synonym">Euthrips occidentalis</name>
    <dbReference type="NCBI Taxonomy" id="133901"/>
    <lineage>
        <taxon>Eukaryota</taxon>
        <taxon>Metazoa</taxon>
        <taxon>Ecdysozoa</taxon>
        <taxon>Arthropoda</taxon>
        <taxon>Hexapoda</taxon>
        <taxon>Insecta</taxon>
        <taxon>Pterygota</taxon>
        <taxon>Neoptera</taxon>
        <taxon>Paraneoptera</taxon>
        <taxon>Thysanoptera</taxon>
        <taxon>Terebrantia</taxon>
        <taxon>Thripoidea</taxon>
        <taxon>Thripidae</taxon>
        <taxon>Frankliniella</taxon>
    </lineage>
</organism>
<protein>
    <submittedName>
        <fullName evidence="8">Adhesion G-protein coupled receptor G2-like</fullName>
    </submittedName>
</protein>
<feature type="transmembrane region" description="Helical" evidence="5">
    <location>
        <begin position="106"/>
        <end position="131"/>
    </location>
</feature>
<dbReference type="GO" id="GO:0016020">
    <property type="term" value="C:membrane"/>
    <property type="evidence" value="ECO:0007669"/>
    <property type="project" value="UniProtKB-SubCell"/>
</dbReference>
<dbReference type="RefSeq" id="XP_052123757.1">
    <property type="nucleotide sequence ID" value="XM_052267797.1"/>
</dbReference>
<dbReference type="InterPro" id="IPR053066">
    <property type="entry name" value="ADGR_G7"/>
</dbReference>
<dbReference type="Pfam" id="PF00002">
    <property type="entry name" value="7tm_2"/>
    <property type="match status" value="1"/>
</dbReference>
<accession>A0A9C6U548</accession>
<dbReference type="InterPro" id="IPR000832">
    <property type="entry name" value="GPCR_2_secretin-like"/>
</dbReference>
<evidence type="ECO:0000256" key="2">
    <source>
        <dbReference type="ARBA" id="ARBA00022692"/>
    </source>
</evidence>
<dbReference type="KEGG" id="foc:113216735"/>
<feature type="transmembrane region" description="Helical" evidence="5">
    <location>
        <begin position="151"/>
        <end position="172"/>
    </location>
</feature>
<evidence type="ECO:0000256" key="3">
    <source>
        <dbReference type="ARBA" id="ARBA00022989"/>
    </source>
</evidence>
<evidence type="ECO:0000256" key="1">
    <source>
        <dbReference type="ARBA" id="ARBA00004141"/>
    </source>
</evidence>
<dbReference type="PRINTS" id="PR00249">
    <property type="entry name" value="GPCRSECRETIN"/>
</dbReference>
<keyword evidence="4 5" id="KW-0472">Membrane</keyword>
<evidence type="ECO:0000313" key="7">
    <source>
        <dbReference type="Proteomes" id="UP000504606"/>
    </source>
</evidence>
<dbReference type="Proteomes" id="UP000504606">
    <property type="component" value="Unplaced"/>
</dbReference>